<dbReference type="PANTHER" id="PTHR31891">
    <property type="entry name" value="FORMAMIDASE C869.04-RELATED"/>
    <property type="match status" value="1"/>
</dbReference>
<dbReference type="STRING" id="1666911.HLUCCA11_13345"/>
<dbReference type="EMBL" id="LJZR01000017">
    <property type="protein sequence ID" value="KPQ34706.1"/>
    <property type="molecule type" value="Genomic_DNA"/>
</dbReference>
<proteinExistence type="predicted"/>
<reference evidence="1 2" key="1">
    <citation type="submission" date="2015-09" db="EMBL/GenBank/DDBJ databases">
        <title>Identification and resolution of microdiversity through metagenomic sequencing of parallel consortia.</title>
        <authorList>
            <person name="Nelson W.C."/>
            <person name="Romine M.F."/>
            <person name="Lindemann S.R."/>
        </authorList>
    </citation>
    <scope>NUCLEOTIDE SEQUENCE [LARGE SCALE GENOMIC DNA]</scope>
    <source>
        <strain evidence="1">Ana</strain>
    </source>
</reference>
<name>A0A0N8KMU4_9CYAN</name>
<dbReference type="Gene3D" id="2.60.120.580">
    <property type="entry name" value="Acetamidase/Formamidase-like domains"/>
    <property type="match status" value="2"/>
</dbReference>
<organism evidence="1 2">
    <name type="scientific">Phormidesmis priestleyi Ana</name>
    <dbReference type="NCBI Taxonomy" id="1666911"/>
    <lineage>
        <taxon>Bacteria</taxon>
        <taxon>Bacillati</taxon>
        <taxon>Cyanobacteriota</taxon>
        <taxon>Cyanophyceae</taxon>
        <taxon>Leptolyngbyales</taxon>
        <taxon>Leptolyngbyaceae</taxon>
        <taxon>Phormidesmis</taxon>
    </lineage>
</organism>
<dbReference type="Proteomes" id="UP000050465">
    <property type="component" value="Unassembled WGS sequence"/>
</dbReference>
<dbReference type="InterPro" id="IPR004304">
    <property type="entry name" value="FmdA_AmdA"/>
</dbReference>
<dbReference type="AlphaFoldDB" id="A0A0N8KMU4"/>
<gene>
    <name evidence="1" type="ORF">HLUCCA11_13345</name>
</gene>
<comment type="caution">
    <text evidence="1">The sequence shown here is derived from an EMBL/GenBank/DDBJ whole genome shotgun (WGS) entry which is preliminary data.</text>
</comment>
<dbReference type="SUPFAM" id="SSF141130">
    <property type="entry name" value="Acetamidase/Formamidase-like"/>
    <property type="match status" value="1"/>
</dbReference>
<dbReference type="Pfam" id="PF03069">
    <property type="entry name" value="FmdA_AmdA"/>
    <property type="match status" value="1"/>
</dbReference>
<evidence type="ECO:0000313" key="2">
    <source>
        <dbReference type="Proteomes" id="UP000050465"/>
    </source>
</evidence>
<evidence type="ECO:0000313" key="1">
    <source>
        <dbReference type="EMBL" id="KPQ34706.1"/>
    </source>
</evidence>
<dbReference type="GO" id="GO:0016811">
    <property type="term" value="F:hydrolase activity, acting on carbon-nitrogen (but not peptide) bonds, in linear amides"/>
    <property type="evidence" value="ECO:0007669"/>
    <property type="project" value="InterPro"/>
</dbReference>
<sequence length="322" mass="34342">MAHHILKATCETVHFGGFSSQLPPALTVCSGDTITVETFSGLPVYQQAPPEFLPPAFLEICQCLSKERRVAAGPHLLTGPIYIEEAAPGEVLEVRLNAVWPLLPVGFTLMSPGKGGLPDRFGQEVLKFIPIDLAAGLVEFPVGSGIKLPLEPFFGTLGVATAECDRNSIPPGDYGGNIDNRLLQPPCRLFLPIILPGALFSIGDGHSLQGDGEVCLTGLETSMAGEIQLLKHSTLSHLPLPLAETATDWITMGFAATLDDAFQSALSRMLDLLQKTLKLSPEDAYMLCSLGIHFHITQAVNAPMKGVHGVLPKAILPGLIEL</sequence>
<accession>A0A0N8KMU4</accession>
<protein>
    <submittedName>
        <fullName evidence="1">Putative acetamidase/formamidase</fullName>
    </submittedName>
</protein>
<dbReference type="Gene3D" id="3.10.28.20">
    <property type="entry name" value="Acetamidase/Formamidase-like domains"/>
    <property type="match status" value="1"/>
</dbReference>
<dbReference type="PANTHER" id="PTHR31891:SF1">
    <property type="entry name" value="FORMAMIDASE C869.04-RELATED"/>
    <property type="match status" value="1"/>
</dbReference>